<reference evidence="1 2" key="1">
    <citation type="submission" date="2022-11" db="EMBL/GenBank/DDBJ databases">
        <title>Whole genome sequence of Eschrichtius robustus ER-17-0199.</title>
        <authorList>
            <person name="Bruniche-Olsen A."/>
            <person name="Black A.N."/>
            <person name="Fields C.J."/>
            <person name="Walden K."/>
            <person name="Dewoody J.A."/>
        </authorList>
    </citation>
    <scope>NUCLEOTIDE SEQUENCE [LARGE SCALE GENOMIC DNA]</scope>
    <source>
        <strain evidence="1">ER-17-0199</strain>
        <tissue evidence="1">Blubber</tissue>
    </source>
</reference>
<dbReference type="PANTHER" id="PTHR22619:SF2">
    <property type="entry name" value="ZINC FINGER SWIM DOMAIN-CONTAINING PROTEIN 5"/>
    <property type="match status" value="1"/>
</dbReference>
<dbReference type="GO" id="GO:0031462">
    <property type="term" value="C:Cul2-RING ubiquitin ligase complex"/>
    <property type="evidence" value="ECO:0007669"/>
    <property type="project" value="TreeGrafter"/>
</dbReference>
<organism evidence="1 2">
    <name type="scientific">Eschrichtius robustus</name>
    <name type="common">California gray whale</name>
    <name type="synonym">Eschrichtius gibbosus</name>
    <dbReference type="NCBI Taxonomy" id="9764"/>
    <lineage>
        <taxon>Eukaryota</taxon>
        <taxon>Metazoa</taxon>
        <taxon>Chordata</taxon>
        <taxon>Craniata</taxon>
        <taxon>Vertebrata</taxon>
        <taxon>Euteleostomi</taxon>
        <taxon>Mammalia</taxon>
        <taxon>Eutheria</taxon>
        <taxon>Laurasiatheria</taxon>
        <taxon>Artiodactyla</taxon>
        <taxon>Whippomorpha</taxon>
        <taxon>Cetacea</taxon>
        <taxon>Mysticeti</taxon>
        <taxon>Eschrichtiidae</taxon>
        <taxon>Eschrichtius</taxon>
    </lineage>
</organism>
<evidence type="ECO:0008006" key="3">
    <source>
        <dbReference type="Google" id="ProtNLM"/>
    </source>
</evidence>
<comment type="caution">
    <text evidence="1">The sequence shown here is derived from an EMBL/GenBank/DDBJ whole genome shotgun (WGS) entry which is preliminary data.</text>
</comment>
<gene>
    <name evidence="1" type="ORF">J1605_012427</name>
</gene>
<accession>A0AB34GKJ1</accession>
<dbReference type="Proteomes" id="UP001159641">
    <property type="component" value="Unassembled WGS sequence"/>
</dbReference>
<name>A0AB34GKJ1_ESCRO</name>
<proteinExistence type="predicted"/>
<dbReference type="EMBL" id="JAIQCJ010002214">
    <property type="protein sequence ID" value="KAJ8779543.1"/>
    <property type="molecule type" value="Genomic_DNA"/>
</dbReference>
<protein>
    <recommendedName>
        <fullName evidence="3">Zinc finger SWIM domain-containing protein 5</fullName>
    </recommendedName>
</protein>
<dbReference type="AlphaFoldDB" id="A0AB34GKJ1"/>
<evidence type="ECO:0000313" key="1">
    <source>
        <dbReference type="EMBL" id="KAJ8779543.1"/>
    </source>
</evidence>
<sequence length="288" mass="32322">MVEHVPTACARVDALRSHGYPKEALRLTVAIINTLRLQQQRQLEIYKHQKKELLQRGTTTITNLEGWVGHPLDPIGCLFLTLTEACRLNDEGYLEVSDMNESRAPVYQHVPVAAGCPDSSESYLSLAMEVALMGMGQQRVMPEGLYAQDKVCRNEEQLLSRLQELQLDDELVQTLQKQCILLLEGGPFSGLGEVIHRESVPMHTFAKYLFSALLPHDPDLSYKLALRAMRLPVLENSTSAGDTSHPHHMVSVVPSRYPRWFTLGHLESQQCELASTMLTAAKGEHRKT</sequence>
<evidence type="ECO:0000313" key="2">
    <source>
        <dbReference type="Proteomes" id="UP001159641"/>
    </source>
</evidence>
<dbReference type="PANTHER" id="PTHR22619">
    <property type="entry name" value="ZINC FINGER SWIM DOMAIN CONTAINING PROTEIN 4, 5, 6"/>
    <property type="match status" value="1"/>
</dbReference>
<keyword evidence="2" id="KW-1185">Reference proteome</keyword>